<proteinExistence type="predicted"/>
<accession>A0AAV9REG3</accession>
<organism evidence="2 3">
    <name type="scientific">Crenichthys baileyi</name>
    <name type="common">White River springfish</name>
    <dbReference type="NCBI Taxonomy" id="28760"/>
    <lineage>
        <taxon>Eukaryota</taxon>
        <taxon>Metazoa</taxon>
        <taxon>Chordata</taxon>
        <taxon>Craniata</taxon>
        <taxon>Vertebrata</taxon>
        <taxon>Euteleostomi</taxon>
        <taxon>Actinopterygii</taxon>
        <taxon>Neopterygii</taxon>
        <taxon>Teleostei</taxon>
        <taxon>Neoteleostei</taxon>
        <taxon>Acanthomorphata</taxon>
        <taxon>Ovalentaria</taxon>
        <taxon>Atherinomorphae</taxon>
        <taxon>Cyprinodontiformes</taxon>
        <taxon>Goodeidae</taxon>
        <taxon>Crenichthys</taxon>
    </lineage>
</organism>
<sequence>MDPSCSSAKLDYDSDASSLYLSVCLALWLLSSLSKLWASGKCIKNSYTSPAKRRQGRPASSPVPSAPIFVPQTDPPAPQRSTSSLTHLFCEFAAISATPALPLPHSIEAACSWAPPTGVRPR</sequence>
<dbReference type="EMBL" id="JAHHUM010002028">
    <property type="protein sequence ID" value="KAK5607297.1"/>
    <property type="molecule type" value="Genomic_DNA"/>
</dbReference>
<protein>
    <submittedName>
        <fullName evidence="2">Uncharacterized protein</fullName>
    </submittedName>
</protein>
<evidence type="ECO:0000313" key="3">
    <source>
        <dbReference type="Proteomes" id="UP001311232"/>
    </source>
</evidence>
<evidence type="ECO:0000313" key="2">
    <source>
        <dbReference type="EMBL" id="KAK5607297.1"/>
    </source>
</evidence>
<feature type="region of interest" description="Disordered" evidence="1">
    <location>
        <begin position="47"/>
        <end position="82"/>
    </location>
</feature>
<keyword evidence="3" id="KW-1185">Reference proteome</keyword>
<dbReference type="Proteomes" id="UP001311232">
    <property type="component" value="Unassembled WGS sequence"/>
</dbReference>
<comment type="caution">
    <text evidence="2">The sequence shown here is derived from an EMBL/GenBank/DDBJ whole genome shotgun (WGS) entry which is preliminary data.</text>
</comment>
<gene>
    <name evidence="2" type="ORF">CRENBAI_002257</name>
</gene>
<name>A0AAV9REG3_9TELE</name>
<reference evidence="2 3" key="1">
    <citation type="submission" date="2021-06" db="EMBL/GenBank/DDBJ databases">
        <authorList>
            <person name="Palmer J.M."/>
        </authorList>
    </citation>
    <scope>NUCLEOTIDE SEQUENCE [LARGE SCALE GENOMIC DNA]</scope>
    <source>
        <strain evidence="2 3">MEX-2019</strain>
        <tissue evidence="2">Muscle</tissue>
    </source>
</reference>
<evidence type="ECO:0000256" key="1">
    <source>
        <dbReference type="SAM" id="MobiDB-lite"/>
    </source>
</evidence>
<dbReference type="AlphaFoldDB" id="A0AAV9REG3"/>